<feature type="DNA-binding region" description="H-T-H motif" evidence="2">
    <location>
        <begin position="36"/>
        <end position="55"/>
    </location>
</feature>
<dbReference type="PANTHER" id="PTHR30055:SF209">
    <property type="entry name" value="POSSIBLE TRANSCRIPTIONAL REGULATORY PROTEIN (PROBABLY TETR-FAMILY)"/>
    <property type="match status" value="1"/>
</dbReference>
<evidence type="ECO:0000256" key="1">
    <source>
        <dbReference type="ARBA" id="ARBA00023125"/>
    </source>
</evidence>
<dbReference type="InterPro" id="IPR050109">
    <property type="entry name" value="HTH-type_TetR-like_transc_reg"/>
</dbReference>
<feature type="domain" description="HTH tetR-type" evidence="3">
    <location>
        <begin position="15"/>
        <end position="73"/>
    </location>
</feature>
<dbReference type="InterPro" id="IPR001647">
    <property type="entry name" value="HTH_TetR"/>
</dbReference>
<dbReference type="GO" id="GO:0003700">
    <property type="term" value="F:DNA-binding transcription factor activity"/>
    <property type="evidence" value="ECO:0007669"/>
    <property type="project" value="TreeGrafter"/>
</dbReference>
<organism evidence="4 5">
    <name type="scientific">Clavibacter michiganensis</name>
    <dbReference type="NCBI Taxonomy" id="28447"/>
    <lineage>
        <taxon>Bacteria</taxon>
        <taxon>Bacillati</taxon>
        <taxon>Actinomycetota</taxon>
        <taxon>Actinomycetes</taxon>
        <taxon>Micrococcales</taxon>
        <taxon>Microbacteriaceae</taxon>
        <taxon>Clavibacter</taxon>
    </lineage>
</organism>
<dbReference type="InterPro" id="IPR036271">
    <property type="entry name" value="Tet_transcr_reg_TetR-rel_C_sf"/>
</dbReference>
<evidence type="ECO:0000259" key="3">
    <source>
        <dbReference type="PROSITE" id="PS50977"/>
    </source>
</evidence>
<protein>
    <submittedName>
        <fullName evidence="4">DNA-binding transcriptional repressor AcrR</fullName>
    </submittedName>
</protein>
<sequence length="247" mass="26101">MTPLASARAPRKDAATNRQALVDAAVVALDRDPDASLETIATAAGLSRRAVYGHFATRDDLVREVLQRGARRIVESLAGITHDDSRIHVALIGARLWAEVEQVRVMARVAVRGPLAREVATELAPLRAELQRVVERGMASGELRDDIPAPTLARLVEGGALAVLDEATRSDIGRAEGHSLVILTSLALCGLDWRAAGALIAATPELREVAPRVSEPARVSAAARVSEPARVSTAARVSGEARTEAAS</sequence>
<dbReference type="Gene3D" id="1.10.357.10">
    <property type="entry name" value="Tetracycline Repressor, domain 2"/>
    <property type="match status" value="1"/>
</dbReference>
<accession>A0A251YP89</accession>
<dbReference type="AlphaFoldDB" id="A0A251YP89"/>
<dbReference type="PROSITE" id="PS50977">
    <property type="entry name" value="HTH_TETR_2"/>
    <property type="match status" value="1"/>
</dbReference>
<gene>
    <name evidence="4" type="ORF">BFL37_05660</name>
</gene>
<name>A0A251YP89_9MICO</name>
<dbReference type="PANTHER" id="PTHR30055">
    <property type="entry name" value="HTH-TYPE TRANSCRIPTIONAL REGULATOR RUTR"/>
    <property type="match status" value="1"/>
</dbReference>
<reference evidence="4 5" key="1">
    <citation type="submission" date="2016-08" db="EMBL/GenBank/DDBJ databases">
        <title>Genome sequence of Clavibacter michiganensis spp strain CFBP8019.</title>
        <authorList>
            <person name="Thapa S.P."/>
            <person name="Coaker G."/>
            <person name="Jacques M.-A."/>
        </authorList>
    </citation>
    <scope>NUCLEOTIDE SEQUENCE [LARGE SCALE GENOMIC DNA]</scope>
    <source>
        <strain evidence="4">CFBP8019</strain>
    </source>
</reference>
<dbReference type="Pfam" id="PF00440">
    <property type="entry name" value="TetR_N"/>
    <property type="match status" value="1"/>
</dbReference>
<dbReference type="EMBL" id="MDJZ01000009">
    <property type="protein sequence ID" value="OUE25963.1"/>
    <property type="molecule type" value="Genomic_DNA"/>
</dbReference>
<dbReference type="GO" id="GO:0000976">
    <property type="term" value="F:transcription cis-regulatory region binding"/>
    <property type="evidence" value="ECO:0007669"/>
    <property type="project" value="TreeGrafter"/>
</dbReference>
<comment type="caution">
    <text evidence="4">The sequence shown here is derived from an EMBL/GenBank/DDBJ whole genome shotgun (WGS) entry which is preliminary data.</text>
</comment>
<keyword evidence="5" id="KW-1185">Reference proteome</keyword>
<dbReference type="SUPFAM" id="SSF48498">
    <property type="entry name" value="Tetracyclin repressor-like, C-terminal domain"/>
    <property type="match status" value="1"/>
</dbReference>
<dbReference type="Proteomes" id="UP000195101">
    <property type="component" value="Unassembled WGS sequence"/>
</dbReference>
<evidence type="ECO:0000256" key="2">
    <source>
        <dbReference type="PROSITE-ProRule" id="PRU00335"/>
    </source>
</evidence>
<dbReference type="InterPro" id="IPR009057">
    <property type="entry name" value="Homeodomain-like_sf"/>
</dbReference>
<dbReference type="SUPFAM" id="SSF46689">
    <property type="entry name" value="Homeodomain-like"/>
    <property type="match status" value="1"/>
</dbReference>
<evidence type="ECO:0000313" key="5">
    <source>
        <dbReference type="Proteomes" id="UP000195101"/>
    </source>
</evidence>
<keyword evidence="1 2" id="KW-0238">DNA-binding</keyword>
<evidence type="ECO:0000313" key="4">
    <source>
        <dbReference type="EMBL" id="OUE25963.1"/>
    </source>
</evidence>
<proteinExistence type="predicted"/>
<dbReference type="RefSeq" id="WP_241533879.1">
    <property type="nucleotide sequence ID" value="NZ_MDJZ01000009.1"/>
</dbReference>